<evidence type="ECO:0000313" key="3">
    <source>
        <dbReference type="EMBL" id="KAG2200716.1"/>
    </source>
</evidence>
<feature type="domain" description="Retrotransposon gag" evidence="2">
    <location>
        <begin position="124"/>
        <end position="213"/>
    </location>
</feature>
<dbReference type="PANTHER" id="PTHR33223:SF6">
    <property type="entry name" value="CCHC-TYPE DOMAIN-CONTAINING PROTEIN"/>
    <property type="match status" value="1"/>
</dbReference>
<gene>
    <name evidence="3" type="ORF">INT45_006542</name>
</gene>
<dbReference type="Pfam" id="PF03732">
    <property type="entry name" value="Retrotrans_gag"/>
    <property type="match status" value="1"/>
</dbReference>
<keyword evidence="4" id="KW-1185">Reference proteome</keyword>
<evidence type="ECO:0000256" key="1">
    <source>
        <dbReference type="SAM" id="MobiDB-lite"/>
    </source>
</evidence>
<dbReference type="AlphaFoldDB" id="A0A8H7R029"/>
<dbReference type="Proteomes" id="UP000646827">
    <property type="component" value="Unassembled WGS sequence"/>
</dbReference>
<comment type="caution">
    <text evidence="3">The sequence shown here is derived from an EMBL/GenBank/DDBJ whole genome shotgun (WGS) entry which is preliminary data.</text>
</comment>
<evidence type="ECO:0000313" key="4">
    <source>
        <dbReference type="Proteomes" id="UP000646827"/>
    </source>
</evidence>
<evidence type="ECO:0000259" key="2">
    <source>
        <dbReference type="Pfam" id="PF03732"/>
    </source>
</evidence>
<organism evidence="3 4">
    <name type="scientific">Circinella minor</name>
    <dbReference type="NCBI Taxonomy" id="1195481"/>
    <lineage>
        <taxon>Eukaryota</taxon>
        <taxon>Fungi</taxon>
        <taxon>Fungi incertae sedis</taxon>
        <taxon>Mucoromycota</taxon>
        <taxon>Mucoromycotina</taxon>
        <taxon>Mucoromycetes</taxon>
        <taxon>Mucorales</taxon>
        <taxon>Lichtheimiaceae</taxon>
        <taxon>Circinella</taxon>
    </lineage>
</organism>
<dbReference type="EMBL" id="JAEPRB010001862">
    <property type="protein sequence ID" value="KAG2200716.1"/>
    <property type="molecule type" value="Genomic_DNA"/>
</dbReference>
<dbReference type="PANTHER" id="PTHR33223">
    <property type="entry name" value="CCHC-TYPE DOMAIN-CONTAINING PROTEIN"/>
    <property type="match status" value="1"/>
</dbReference>
<accession>A0A8H7R029</accession>
<name>A0A8H7R029_9FUNG</name>
<dbReference type="OrthoDB" id="2290329at2759"/>
<protein>
    <recommendedName>
        <fullName evidence="2">Retrotransposon gag domain-containing protein</fullName>
    </recommendedName>
</protein>
<reference evidence="3 4" key="1">
    <citation type="submission" date="2020-12" db="EMBL/GenBank/DDBJ databases">
        <title>Metabolic potential, ecology and presence of endohyphal bacteria is reflected in genomic diversity of Mucoromycotina.</title>
        <authorList>
            <person name="Muszewska A."/>
            <person name="Okrasinska A."/>
            <person name="Steczkiewicz K."/>
            <person name="Drgas O."/>
            <person name="Orlowska M."/>
            <person name="Perlinska-Lenart U."/>
            <person name="Aleksandrzak-Piekarczyk T."/>
            <person name="Szatraj K."/>
            <person name="Zielenkiewicz U."/>
            <person name="Pilsyk S."/>
            <person name="Malc E."/>
            <person name="Mieczkowski P."/>
            <person name="Kruszewska J.S."/>
            <person name="Biernat P."/>
            <person name="Pawlowska J."/>
        </authorList>
    </citation>
    <scope>NUCLEOTIDE SEQUENCE [LARGE SCALE GENOMIC DNA]</scope>
    <source>
        <strain evidence="3 4">CBS 142.35</strain>
    </source>
</reference>
<proteinExistence type="predicted"/>
<dbReference type="InterPro" id="IPR005162">
    <property type="entry name" value="Retrotrans_gag_dom"/>
</dbReference>
<feature type="region of interest" description="Disordered" evidence="1">
    <location>
        <begin position="1"/>
        <end position="23"/>
    </location>
</feature>
<sequence length="273" mass="31282">MPDKVYPQYTNKPGFQEFRPREDPLIELEQEEATTRTELTFEPLPRMETPQENSPSELTAVLQALNQLLSNQGHRQGSSDFRAHIRKPDTYHGDRSLDAALGWIRSVERYIKVAGVKENRWIDYTVTLFRDDADVWWRHQEEQGDIDQWAVFKRRFLGHFNPPNAPQLARDRLAALEQTGTVADYINKFQTACSAVTGITDTEALDRFQRGLHPTIRMQVMTRFPVFVDEAMRLALAVEAAQQQCQSILGNTNGQNTHTHIQPQAGIHLFVLG</sequence>